<evidence type="ECO:0000259" key="4">
    <source>
        <dbReference type="Pfam" id="PF04052"/>
    </source>
</evidence>
<gene>
    <name evidence="5" type="ORF">SAMN02745220_01253</name>
</gene>
<feature type="domain" description="TolB N-terminal" evidence="4">
    <location>
        <begin position="31"/>
        <end position="127"/>
    </location>
</feature>
<protein>
    <submittedName>
        <fullName evidence="5">TolB protein</fullName>
    </submittedName>
</protein>
<organism evidence="5 6">
    <name type="scientific">Desulfopila aestuarii DSM 18488</name>
    <dbReference type="NCBI Taxonomy" id="1121416"/>
    <lineage>
        <taxon>Bacteria</taxon>
        <taxon>Pseudomonadati</taxon>
        <taxon>Thermodesulfobacteriota</taxon>
        <taxon>Desulfobulbia</taxon>
        <taxon>Desulfobulbales</taxon>
        <taxon>Desulfocapsaceae</taxon>
        <taxon>Desulfopila</taxon>
    </lineage>
</organism>
<dbReference type="Pfam" id="PF04052">
    <property type="entry name" value="TolB_N"/>
    <property type="match status" value="1"/>
</dbReference>
<dbReference type="Pfam" id="PF07676">
    <property type="entry name" value="PD40"/>
    <property type="match status" value="5"/>
</dbReference>
<dbReference type="InterPro" id="IPR011042">
    <property type="entry name" value="6-blade_b-propeller_TolB-like"/>
</dbReference>
<proteinExistence type="inferred from homology"/>
<keyword evidence="3" id="KW-0732">Signal</keyword>
<dbReference type="Proteomes" id="UP000184603">
    <property type="component" value="Unassembled WGS sequence"/>
</dbReference>
<name>A0A1M7Y222_9BACT</name>
<comment type="similarity">
    <text evidence="1">Belongs to the TolB family.</text>
</comment>
<evidence type="ECO:0000256" key="1">
    <source>
        <dbReference type="ARBA" id="ARBA00009820"/>
    </source>
</evidence>
<evidence type="ECO:0000313" key="5">
    <source>
        <dbReference type="EMBL" id="SHO45896.1"/>
    </source>
</evidence>
<evidence type="ECO:0000313" key="6">
    <source>
        <dbReference type="Proteomes" id="UP000184603"/>
    </source>
</evidence>
<reference evidence="5" key="1">
    <citation type="submission" date="2016-12" db="EMBL/GenBank/DDBJ databases">
        <authorList>
            <person name="Song W.-J."/>
            <person name="Kurnit D.M."/>
        </authorList>
    </citation>
    <scope>NUCLEOTIDE SEQUENCE [LARGE SCALE GENOMIC DNA]</scope>
    <source>
        <strain evidence="5">DSM 18488</strain>
    </source>
</reference>
<feature type="chain" id="PRO_5014880221" evidence="3">
    <location>
        <begin position="28"/>
        <end position="429"/>
    </location>
</feature>
<accession>A0A1M7Y222</accession>
<dbReference type="Gene3D" id="2.120.10.30">
    <property type="entry name" value="TolB, C-terminal domain"/>
    <property type="match status" value="1"/>
</dbReference>
<dbReference type="RefSeq" id="WP_073612588.1">
    <property type="nucleotide sequence ID" value="NZ_FRFE01000004.1"/>
</dbReference>
<dbReference type="AlphaFoldDB" id="A0A1M7Y222"/>
<dbReference type="SUPFAM" id="SSF52964">
    <property type="entry name" value="TolB, N-terminal domain"/>
    <property type="match status" value="1"/>
</dbReference>
<dbReference type="InterPro" id="IPR011659">
    <property type="entry name" value="WD40"/>
</dbReference>
<sequence>MHTKTFSRIRTTLLLALIMALPANALAQRVYLDISAAETRKISFAVPHFVNSALPGQIQKFGMDNADLLAKALKFHGIISIIPSSDYGGRQDADWRNFGADYVVLGRYNSTSTGINFEMRLMDVAGNVELMGKTYSGTMDQVTKMIYSYCDEVINALTGTPGIASTQIAFVSLEGNAKEVYITDILGLKRRQVTRHRNLVVSPRFVKNGTMLSYTSYHSGNPNLYITDLRQSKTTKAISRRKGMNFAPAWSPDGSRMILTLSMNGNPDLYMLDSQGNIIEQLTKGAGINVSPTWSPDGSRIVFVSDRTGKPNLYVMDLRNRRTQRITFQGTENAEPSWSPTEDLIAYSSLRNGVYQIYTVAPQEGAKPTPVTSDLSHHESPQWSPDGNQIIFSKRDGKLNRIYAIMKNGSEQRALFSFAGSHTYPQWTR</sequence>
<evidence type="ECO:0000256" key="2">
    <source>
        <dbReference type="SAM" id="MobiDB-lite"/>
    </source>
</evidence>
<feature type="region of interest" description="Disordered" evidence="2">
    <location>
        <begin position="365"/>
        <end position="386"/>
    </location>
</feature>
<evidence type="ECO:0000256" key="3">
    <source>
        <dbReference type="SAM" id="SignalP"/>
    </source>
</evidence>
<keyword evidence="6" id="KW-1185">Reference proteome</keyword>
<dbReference type="Gene3D" id="3.40.50.10070">
    <property type="entry name" value="TolB, N-terminal domain"/>
    <property type="match status" value="1"/>
</dbReference>
<dbReference type="STRING" id="1121416.SAMN02745220_01253"/>
<dbReference type="GO" id="GO:0042597">
    <property type="term" value="C:periplasmic space"/>
    <property type="evidence" value="ECO:0007669"/>
    <property type="project" value="InterPro"/>
</dbReference>
<dbReference type="OrthoDB" id="9815657at2"/>
<feature type="signal peptide" evidence="3">
    <location>
        <begin position="1"/>
        <end position="27"/>
    </location>
</feature>
<dbReference type="InterPro" id="IPR007195">
    <property type="entry name" value="TolB_N"/>
</dbReference>
<dbReference type="EMBL" id="FRFE01000004">
    <property type="protein sequence ID" value="SHO45896.1"/>
    <property type="molecule type" value="Genomic_DNA"/>
</dbReference>
<dbReference type="GO" id="GO:0015031">
    <property type="term" value="P:protein transport"/>
    <property type="evidence" value="ECO:0007669"/>
    <property type="project" value="InterPro"/>
</dbReference>
<dbReference type="SUPFAM" id="SSF69304">
    <property type="entry name" value="Tricorn protease N-terminal domain"/>
    <property type="match status" value="1"/>
</dbReference>
<dbReference type="PANTHER" id="PTHR36842">
    <property type="entry name" value="PROTEIN TOLB HOMOLOG"/>
    <property type="match status" value="1"/>
</dbReference>
<dbReference type="PANTHER" id="PTHR36842:SF1">
    <property type="entry name" value="PROTEIN TOLB"/>
    <property type="match status" value="1"/>
</dbReference>